<reference evidence="1" key="1">
    <citation type="journal article" date="2014" name="Front. Microbiol.">
        <title>High frequency of phylogenetically diverse reductive dehalogenase-homologous genes in deep subseafloor sedimentary metagenomes.</title>
        <authorList>
            <person name="Kawai M."/>
            <person name="Futagami T."/>
            <person name="Toyoda A."/>
            <person name="Takaki Y."/>
            <person name="Nishi S."/>
            <person name="Hori S."/>
            <person name="Arai W."/>
            <person name="Tsubouchi T."/>
            <person name="Morono Y."/>
            <person name="Uchiyama I."/>
            <person name="Ito T."/>
            <person name="Fujiyama A."/>
            <person name="Inagaki F."/>
            <person name="Takami H."/>
        </authorList>
    </citation>
    <scope>NUCLEOTIDE SEQUENCE</scope>
    <source>
        <strain evidence="1">Expedition CK06-06</strain>
    </source>
</reference>
<sequence>TVETAKPEEAVITPPLPEPGNVTVNFKDVEIKTVLHYLSEVSGVDIVPSPGVEGNVTMRLRDKPWEIALDIVTRNYGFAYSRERGIIRVMPKGRLQTEEPITEVISLNYIIQGAEGEGTEQNVTQLIEAIKSVIVEKAGERATFLPSANAIVVTATPARVGTIKDMVAKIDKKTPQIMLEAKIIEVTLNKTDEFGIDWNAVIEATGAARPTTIPFQNDGILKFLPGEQRRYYPTATTGIDAA</sequence>
<feature type="non-terminal residue" evidence="1">
    <location>
        <position position="242"/>
    </location>
</feature>
<dbReference type="PANTHER" id="PTHR30604:SF1">
    <property type="entry name" value="DNA UTILIZATION PROTEIN HOFQ"/>
    <property type="match status" value="1"/>
</dbReference>
<feature type="non-terminal residue" evidence="1">
    <location>
        <position position="1"/>
    </location>
</feature>
<name>X0WUY6_9ZZZZ</name>
<evidence type="ECO:0000313" key="1">
    <source>
        <dbReference type="EMBL" id="GAG28303.1"/>
    </source>
</evidence>
<dbReference type="InterPro" id="IPR038591">
    <property type="entry name" value="NolW-like_sf"/>
</dbReference>
<dbReference type="Gene3D" id="3.30.1370.120">
    <property type="match status" value="1"/>
</dbReference>
<dbReference type="InterPro" id="IPR051808">
    <property type="entry name" value="Type_IV_pilus_biogenesis"/>
</dbReference>
<evidence type="ECO:0008006" key="2">
    <source>
        <dbReference type="Google" id="ProtNLM"/>
    </source>
</evidence>
<gene>
    <name evidence="1" type="ORF">S01H1_73077</name>
</gene>
<dbReference type="Gene3D" id="3.30.1370.130">
    <property type="match status" value="1"/>
</dbReference>
<proteinExistence type="predicted"/>
<protein>
    <recommendedName>
        <fullName evidence="2">Secretin/TonB short N-terminal domain-containing protein</fullName>
    </recommendedName>
</protein>
<dbReference type="EMBL" id="BARS01048804">
    <property type="protein sequence ID" value="GAG28303.1"/>
    <property type="molecule type" value="Genomic_DNA"/>
</dbReference>
<accession>X0WUY6</accession>
<comment type="caution">
    <text evidence="1">The sequence shown here is derived from an EMBL/GenBank/DDBJ whole genome shotgun (WGS) entry which is preliminary data.</text>
</comment>
<dbReference type="AlphaFoldDB" id="X0WUY6"/>
<dbReference type="PANTHER" id="PTHR30604">
    <property type="entry name" value="PROTEIN TRANSPORT PROTEIN HOFQ"/>
    <property type="match status" value="1"/>
</dbReference>
<organism evidence="1">
    <name type="scientific">marine sediment metagenome</name>
    <dbReference type="NCBI Taxonomy" id="412755"/>
    <lineage>
        <taxon>unclassified sequences</taxon>
        <taxon>metagenomes</taxon>
        <taxon>ecological metagenomes</taxon>
    </lineage>
</organism>